<keyword evidence="2" id="KW-0812">Transmembrane</keyword>
<dbReference type="PRINTS" id="PR00625">
    <property type="entry name" value="JDOMAIN"/>
</dbReference>
<dbReference type="InterPro" id="IPR036869">
    <property type="entry name" value="J_dom_sf"/>
</dbReference>
<reference evidence="4" key="2">
    <citation type="submission" date="2023-06" db="EMBL/GenBank/DDBJ databases">
        <authorList>
            <consortium name="Lawrence Berkeley National Laboratory"/>
            <person name="Haridas S."/>
            <person name="Hensen N."/>
            <person name="Bonometti L."/>
            <person name="Westerberg I."/>
            <person name="Brannstrom I.O."/>
            <person name="Guillou S."/>
            <person name="Cros-Aarteil S."/>
            <person name="Calhoun S."/>
            <person name="Kuo A."/>
            <person name="Mondo S."/>
            <person name="Pangilinan J."/>
            <person name="Riley R."/>
            <person name="Labutti K."/>
            <person name="Andreopoulos B."/>
            <person name="Lipzen A."/>
            <person name="Chen C."/>
            <person name="Yanf M."/>
            <person name="Daum C."/>
            <person name="Ng V."/>
            <person name="Clum A."/>
            <person name="Steindorff A."/>
            <person name="Ohm R."/>
            <person name="Martin F."/>
            <person name="Silar P."/>
            <person name="Natvig D."/>
            <person name="Lalanne C."/>
            <person name="Gautier V."/>
            <person name="Ament-Velasquez S.L."/>
            <person name="Kruys A."/>
            <person name="Hutchinson M.I."/>
            <person name="Powell A.J."/>
            <person name="Barry K."/>
            <person name="Miller A.N."/>
            <person name="Grigoriev I.V."/>
            <person name="Debuchy R."/>
            <person name="Gladieux P."/>
            <person name="Thoren M.H."/>
            <person name="Johannesson H."/>
        </authorList>
    </citation>
    <scope>NUCLEOTIDE SEQUENCE</scope>
    <source>
        <strain evidence="4">CBS 955.72</strain>
    </source>
</reference>
<feature type="compositionally biased region" description="Low complexity" evidence="1">
    <location>
        <begin position="184"/>
        <end position="200"/>
    </location>
</feature>
<protein>
    <recommendedName>
        <fullName evidence="3">J domain-containing protein</fullName>
    </recommendedName>
</protein>
<gene>
    <name evidence="4" type="ORF">B0T25DRAFT_531816</name>
</gene>
<reference evidence="4" key="1">
    <citation type="journal article" date="2023" name="Mol. Phylogenet. Evol.">
        <title>Genome-scale phylogeny and comparative genomics of the fungal order Sordariales.</title>
        <authorList>
            <person name="Hensen N."/>
            <person name="Bonometti L."/>
            <person name="Westerberg I."/>
            <person name="Brannstrom I.O."/>
            <person name="Guillou S."/>
            <person name="Cros-Aarteil S."/>
            <person name="Calhoun S."/>
            <person name="Haridas S."/>
            <person name="Kuo A."/>
            <person name="Mondo S."/>
            <person name="Pangilinan J."/>
            <person name="Riley R."/>
            <person name="LaButti K."/>
            <person name="Andreopoulos B."/>
            <person name="Lipzen A."/>
            <person name="Chen C."/>
            <person name="Yan M."/>
            <person name="Daum C."/>
            <person name="Ng V."/>
            <person name="Clum A."/>
            <person name="Steindorff A."/>
            <person name="Ohm R.A."/>
            <person name="Martin F."/>
            <person name="Silar P."/>
            <person name="Natvig D.O."/>
            <person name="Lalanne C."/>
            <person name="Gautier V."/>
            <person name="Ament-Velasquez S.L."/>
            <person name="Kruys A."/>
            <person name="Hutchinson M.I."/>
            <person name="Powell A.J."/>
            <person name="Barry K."/>
            <person name="Miller A.N."/>
            <person name="Grigoriev I.V."/>
            <person name="Debuchy R."/>
            <person name="Gladieux P."/>
            <person name="Hiltunen Thoren M."/>
            <person name="Johannesson H."/>
        </authorList>
    </citation>
    <scope>NUCLEOTIDE SEQUENCE</scope>
    <source>
        <strain evidence="4">CBS 955.72</strain>
    </source>
</reference>
<evidence type="ECO:0000256" key="2">
    <source>
        <dbReference type="SAM" id="Phobius"/>
    </source>
</evidence>
<keyword evidence="5" id="KW-1185">Reference proteome</keyword>
<dbReference type="EMBL" id="JAUIQD010000002">
    <property type="protein sequence ID" value="KAK3359047.1"/>
    <property type="molecule type" value="Genomic_DNA"/>
</dbReference>
<keyword evidence="2" id="KW-1133">Transmembrane helix</keyword>
<dbReference type="SUPFAM" id="SSF46565">
    <property type="entry name" value="Chaperone J-domain"/>
    <property type="match status" value="1"/>
</dbReference>
<feature type="region of interest" description="Disordered" evidence="1">
    <location>
        <begin position="124"/>
        <end position="260"/>
    </location>
</feature>
<proteinExistence type="predicted"/>
<sequence length="310" mass="34721">MPFRYPPINAALQHLRRDCRPHCQQLPHQANHARPFHASRVSRSDDSDPSNPSQNHYEALNVDPGASHADIKKSFYTLSKTHHPDHNPSDPHAPRRFMRISEAYSVLSHADKRARYDRDVLRRHHHHPQHKPASYHSSNPAGGRPASGLSKRRGTFTGPPPSFFRSGGWGAHGAKRRAAHEESTGSSSSSQAASNPSHTSGTIREGEKYTGRHSYASHREQARAEAPHFDHDSHQRTQQRHDQRRAERAREMRGLEKEGDPDGIATFVTVAMVLAVGVIGPWVLLGIWAAPRDRVKTRRVAETPKVVPQS</sequence>
<evidence type="ECO:0000259" key="3">
    <source>
        <dbReference type="PROSITE" id="PS50076"/>
    </source>
</evidence>
<dbReference type="Gene3D" id="1.10.287.110">
    <property type="entry name" value="DnaJ domain"/>
    <property type="match status" value="1"/>
</dbReference>
<accession>A0AAJ0MHJ5</accession>
<evidence type="ECO:0000313" key="5">
    <source>
        <dbReference type="Proteomes" id="UP001275084"/>
    </source>
</evidence>
<organism evidence="4 5">
    <name type="scientific">Lasiosphaeria hispida</name>
    <dbReference type="NCBI Taxonomy" id="260671"/>
    <lineage>
        <taxon>Eukaryota</taxon>
        <taxon>Fungi</taxon>
        <taxon>Dikarya</taxon>
        <taxon>Ascomycota</taxon>
        <taxon>Pezizomycotina</taxon>
        <taxon>Sordariomycetes</taxon>
        <taxon>Sordariomycetidae</taxon>
        <taxon>Sordariales</taxon>
        <taxon>Lasiosphaeriaceae</taxon>
        <taxon>Lasiosphaeria</taxon>
    </lineage>
</organism>
<feature type="transmembrane region" description="Helical" evidence="2">
    <location>
        <begin position="264"/>
        <end position="289"/>
    </location>
</feature>
<dbReference type="PANTHER" id="PTHR44873">
    <property type="entry name" value="DNAJ HOMOLOG SUBFAMILY C MEMBER 30, MITOCHONDRIAL"/>
    <property type="match status" value="1"/>
</dbReference>
<dbReference type="SMART" id="SM00271">
    <property type="entry name" value="DnaJ"/>
    <property type="match status" value="1"/>
</dbReference>
<dbReference type="AlphaFoldDB" id="A0AAJ0MHJ5"/>
<comment type="caution">
    <text evidence="4">The sequence shown here is derived from an EMBL/GenBank/DDBJ whole genome shotgun (WGS) entry which is preliminary data.</text>
</comment>
<dbReference type="Proteomes" id="UP001275084">
    <property type="component" value="Unassembled WGS sequence"/>
</dbReference>
<dbReference type="PROSITE" id="PS50076">
    <property type="entry name" value="DNAJ_2"/>
    <property type="match status" value="1"/>
</dbReference>
<keyword evidence="2" id="KW-0472">Membrane</keyword>
<dbReference type="CDD" id="cd06257">
    <property type="entry name" value="DnaJ"/>
    <property type="match status" value="1"/>
</dbReference>
<name>A0AAJ0MHJ5_9PEZI</name>
<dbReference type="InterPro" id="IPR053025">
    <property type="entry name" value="Mito_ATP_Synthase-Asso"/>
</dbReference>
<dbReference type="InterPro" id="IPR001623">
    <property type="entry name" value="DnaJ_domain"/>
</dbReference>
<dbReference type="PANTHER" id="PTHR44873:SF1">
    <property type="entry name" value="DNAJ HOMOLOG SUBFAMILY C MEMBER 30, MITOCHONDRIAL"/>
    <property type="match status" value="1"/>
</dbReference>
<feature type="compositionally biased region" description="Basic and acidic residues" evidence="1">
    <location>
        <begin position="217"/>
        <end position="260"/>
    </location>
</feature>
<dbReference type="Pfam" id="PF00226">
    <property type="entry name" value="DnaJ"/>
    <property type="match status" value="1"/>
</dbReference>
<feature type="domain" description="J" evidence="3">
    <location>
        <begin position="55"/>
        <end position="120"/>
    </location>
</feature>
<evidence type="ECO:0000313" key="4">
    <source>
        <dbReference type="EMBL" id="KAK3359047.1"/>
    </source>
</evidence>
<evidence type="ECO:0000256" key="1">
    <source>
        <dbReference type="SAM" id="MobiDB-lite"/>
    </source>
</evidence>
<feature type="region of interest" description="Disordered" evidence="1">
    <location>
        <begin position="27"/>
        <end position="66"/>
    </location>
</feature>